<dbReference type="Gene3D" id="3.40.140.80">
    <property type="match status" value="1"/>
</dbReference>
<dbReference type="Proteomes" id="UP000501926">
    <property type="component" value="Chromosome"/>
</dbReference>
<dbReference type="PANTHER" id="PTHR39962:SF1">
    <property type="entry name" value="LPXI FAMILY PROTEIN"/>
    <property type="match status" value="1"/>
</dbReference>
<dbReference type="EMBL" id="CP049055">
    <property type="protein sequence ID" value="QII12403.1"/>
    <property type="molecule type" value="Genomic_DNA"/>
</dbReference>
<dbReference type="EC" id="3.6.1.54" evidence="3"/>
<feature type="domain" description="LpxI C-terminal" evidence="1">
    <location>
        <begin position="141"/>
        <end position="270"/>
    </location>
</feature>
<dbReference type="Pfam" id="PF06230">
    <property type="entry name" value="LpxI_C"/>
    <property type="match status" value="1"/>
</dbReference>
<dbReference type="AlphaFoldDB" id="A0A6G7GSV4"/>
<reference evidence="3 4" key="1">
    <citation type="submission" date="2020-02" db="EMBL/GenBank/DDBJ databases">
        <title>Newly sequenced genome of strain CSTR1 showed variability in Candidatus Kuenenia stuttgartiensis genomes.</title>
        <authorList>
            <person name="Ding C."/>
            <person name="Adrian L."/>
        </authorList>
    </citation>
    <scope>NUCLEOTIDE SEQUENCE [LARGE SCALE GENOMIC DNA]</scope>
    <source>
        <strain evidence="3 4">CSTR1</strain>
    </source>
</reference>
<dbReference type="GO" id="GO:0016787">
    <property type="term" value="F:hydrolase activity"/>
    <property type="evidence" value="ECO:0007669"/>
    <property type="project" value="UniProtKB-KW"/>
</dbReference>
<dbReference type="InterPro" id="IPR043167">
    <property type="entry name" value="LpxI_C_sf"/>
</dbReference>
<keyword evidence="3" id="KW-0378">Hydrolase</keyword>
<dbReference type="Gene3D" id="3.40.50.20">
    <property type="match status" value="1"/>
</dbReference>
<proteinExistence type="predicted"/>
<name>A0A6G7GSV4_KUEST</name>
<dbReference type="PANTHER" id="PTHR39962">
    <property type="entry name" value="BLL4848 PROTEIN"/>
    <property type="match status" value="1"/>
</dbReference>
<evidence type="ECO:0000313" key="4">
    <source>
        <dbReference type="Proteomes" id="UP000501926"/>
    </source>
</evidence>
<gene>
    <name evidence="3" type="ORF">KsCSTR_30240</name>
</gene>
<evidence type="ECO:0000259" key="1">
    <source>
        <dbReference type="Pfam" id="PF06230"/>
    </source>
</evidence>
<dbReference type="InterPro" id="IPR053174">
    <property type="entry name" value="LpxI"/>
</dbReference>
<accession>A0A6G7GSV4</accession>
<dbReference type="InterPro" id="IPR010415">
    <property type="entry name" value="LpxI_C"/>
</dbReference>
<protein>
    <submittedName>
        <fullName evidence="3">Putative UDP-2,3-diacylglucosamine pyrophosphatase LpxI</fullName>
        <ecNumber evidence="3">3.6.1.54</ecNumber>
    </submittedName>
</protein>
<sequence>MEKLGLIAGNGRFPILFAKGAKNNNVPVIAVAIEGETSPEVGQYVEKLYWIGVAQIGKLIKIFKQENVSKAVMAGGLTKGNMFSSLRNLRLLPDLRTINLWYKNVKRRDDQTLLGAVADELLKDGIELQSSTLYVPQLLAKKGILTKKNPTDREMEDIYFAVPLAKEIAKHGIGQCIVVKEKVVLAVEAFEGTDEAIRRGGKLGRSDVVVIKVCKQNFDPRFDIPTVGLDTIKTLKESSASVLALEAGRTIILDIEETLAEADKAGISVIGIGASRLTIDNLL</sequence>
<evidence type="ECO:0000313" key="3">
    <source>
        <dbReference type="EMBL" id="QII12403.1"/>
    </source>
</evidence>
<organism evidence="3 4">
    <name type="scientific">Kuenenia stuttgartiensis</name>
    <dbReference type="NCBI Taxonomy" id="174633"/>
    <lineage>
        <taxon>Bacteria</taxon>
        <taxon>Pseudomonadati</taxon>
        <taxon>Planctomycetota</taxon>
        <taxon>Candidatus Brocadiia</taxon>
        <taxon>Candidatus Brocadiales</taxon>
        <taxon>Candidatus Brocadiaceae</taxon>
        <taxon>Candidatus Kuenenia</taxon>
    </lineage>
</organism>
<feature type="domain" description="LpxI N-terminal" evidence="2">
    <location>
        <begin position="3"/>
        <end position="138"/>
    </location>
</feature>
<dbReference type="RefSeq" id="WP_164995083.1">
    <property type="nucleotide sequence ID" value="NZ_CP049055.1"/>
</dbReference>
<evidence type="ECO:0000259" key="2">
    <source>
        <dbReference type="Pfam" id="PF17930"/>
    </source>
</evidence>
<dbReference type="Pfam" id="PF17930">
    <property type="entry name" value="LpxI_N"/>
    <property type="match status" value="1"/>
</dbReference>
<dbReference type="InterPro" id="IPR041255">
    <property type="entry name" value="LpxI_N"/>
</dbReference>